<dbReference type="Pfam" id="PF01656">
    <property type="entry name" value="CbiA"/>
    <property type="match status" value="1"/>
</dbReference>
<name>A0A365QGW4_9BURK</name>
<dbReference type="PIRSF" id="PIRSF009320">
    <property type="entry name" value="Nuc_binding_HP_1000"/>
    <property type="match status" value="1"/>
</dbReference>
<organism evidence="2 3">
    <name type="scientific">Burkholderia reimsis</name>
    <dbReference type="NCBI Taxonomy" id="2234132"/>
    <lineage>
        <taxon>Bacteria</taxon>
        <taxon>Pseudomonadati</taxon>
        <taxon>Pseudomonadota</taxon>
        <taxon>Betaproteobacteria</taxon>
        <taxon>Burkholderiales</taxon>
        <taxon>Burkholderiaceae</taxon>
        <taxon>Burkholderia</taxon>
    </lineage>
</organism>
<dbReference type="CDD" id="cd02042">
    <property type="entry name" value="ParAB_family"/>
    <property type="match status" value="1"/>
</dbReference>
<evidence type="ECO:0000259" key="1">
    <source>
        <dbReference type="Pfam" id="PF01656"/>
    </source>
</evidence>
<protein>
    <submittedName>
        <fullName evidence="2">Chromosome partitioning protein ParA</fullName>
    </submittedName>
</protein>
<dbReference type="InterPro" id="IPR002586">
    <property type="entry name" value="CobQ/CobB/MinD/ParA_Nub-bd_dom"/>
</dbReference>
<dbReference type="PANTHER" id="PTHR13696">
    <property type="entry name" value="P-LOOP CONTAINING NUCLEOSIDE TRIPHOSPHATE HYDROLASE"/>
    <property type="match status" value="1"/>
</dbReference>
<feature type="domain" description="CobQ/CobB/MinD/ParA nucleotide binding" evidence="1">
    <location>
        <begin position="4"/>
        <end position="185"/>
    </location>
</feature>
<evidence type="ECO:0000313" key="3">
    <source>
        <dbReference type="Proteomes" id="UP000252458"/>
    </source>
</evidence>
<sequence length="212" mass="22277">MIVTVGNPKGGVGKSTLAVQLSLGLAARGQRVWLIDGDRQGTSIGAITVRAEGGREPIPAAAYPDGATLRSQVTQQRHMHDHIIIDAGGRDSTALRAALAVSDVVLIPFLPRSFDVWALNDAAAILAEARAVNDIKAWAVLNAADPQGGDNAEAEEAIQELDGIDLLPARITRRKAIAHASGAGLHIEEYKPRDAAACAEIAALTDTLFVRN</sequence>
<evidence type="ECO:0000313" key="2">
    <source>
        <dbReference type="EMBL" id="RBB31877.1"/>
    </source>
</evidence>
<dbReference type="Gene3D" id="3.40.50.300">
    <property type="entry name" value="P-loop containing nucleotide triphosphate hydrolases"/>
    <property type="match status" value="1"/>
</dbReference>
<dbReference type="Proteomes" id="UP000252458">
    <property type="component" value="Unassembled WGS sequence"/>
</dbReference>
<dbReference type="AlphaFoldDB" id="A0A365QGW4"/>
<reference evidence="2 3" key="1">
    <citation type="submission" date="2018-06" db="EMBL/GenBank/DDBJ databases">
        <title>Draft genome sequence of Burkholderia reimsis strain BE51 isolated from a French agricultural soil.</title>
        <authorList>
            <person name="Esmaeel Q."/>
        </authorList>
    </citation>
    <scope>NUCLEOTIDE SEQUENCE [LARGE SCALE GENOMIC DNA]</scope>
    <source>
        <strain evidence="2 3">BE51</strain>
    </source>
</reference>
<dbReference type="EMBL" id="QMFZ01000073">
    <property type="protein sequence ID" value="RBB31877.1"/>
    <property type="molecule type" value="Genomic_DNA"/>
</dbReference>
<dbReference type="PANTHER" id="PTHR13696:SF96">
    <property type="entry name" value="COBQ_COBB_MIND_PARA NUCLEOTIDE BINDING DOMAIN-CONTAINING PROTEIN"/>
    <property type="match status" value="1"/>
</dbReference>
<proteinExistence type="predicted"/>
<dbReference type="RefSeq" id="WP_113048021.1">
    <property type="nucleotide sequence ID" value="NZ_QMFZ01000073.1"/>
</dbReference>
<dbReference type="InterPro" id="IPR050678">
    <property type="entry name" value="DNA_Partitioning_ATPase"/>
</dbReference>
<keyword evidence="3" id="KW-1185">Reference proteome</keyword>
<gene>
    <name evidence="2" type="ORF">DPV79_40165</name>
</gene>
<accession>A0A365QGW4</accession>
<dbReference type="InterPro" id="IPR027417">
    <property type="entry name" value="P-loop_NTPase"/>
</dbReference>
<dbReference type="SUPFAM" id="SSF52540">
    <property type="entry name" value="P-loop containing nucleoside triphosphate hydrolases"/>
    <property type="match status" value="1"/>
</dbReference>
<comment type="caution">
    <text evidence="2">The sequence shown here is derived from an EMBL/GenBank/DDBJ whole genome shotgun (WGS) entry which is preliminary data.</text>
</comment>